<dbReference type="InterPro" id="IPR013656">
    <property type="entry name" value="PAS_4"/>
</dbReference>
<dbReference type="InterPro" id="IPR036388">
    <property type="entry name" value="WH-like_DNA-bd_sf"/>
</dbReference>
<evidence type="ECO:0000313" key="5">
    <source>
        <dbReference type="Proteomes" id="UP001518140"/>
    </source>
</evidence>
<dbReference type="Proteomes" id="UP001518140">
    <property type="component" value="Unassembled WGS sequence"/>
</dbReference>
<organism evidence="4 5">
    <name type="scientific">Streptomyces ureilyticus</name>
    <dbReference type="NCBI Taxonomy" id="1775131"/>
    <lineage>
        <taxon>Bacteria</taxon>
        <taxon>Bacillati</taxon>
        <taxon>Actinomycetota</taxon>
        <taxon>Actinomycetes</taxon>
        <taxon>Kitasatosporales</taxon>
        <taxon>Streptomycetaceae</taxon>
        <taxon>Streptomyces</taxon>
    </lineage>
</organism>
<protein>
    <submittedName>
        <fullName evidence="4">PAS domain-containing protein</fullName>
    </submittedName>
</protein>
<dbReference type="InterPro" id="IPR035965">
    <property type="entry name" value="PAS-like_dom_sf"/>
</dbReference>
<sequence length="231" mass="25566">MSPSTDQSGLYLAYLDTTLTIRQANRDFFGKFGGSSTKVLGRSFCHLVHPNVRRPLGDRVARLLAGRRPQFSIQAVIMLPEGRTFTGVLTAVAVHGDSHRVAAVLVVIRARNEGEEREAEVETEEEVKEEAEEKKEGDEGEAEVVTDQEILEKEILMKVDAQIIEGMAEGMSTAALAERVHLSRQGVEYRVTGLLRRFAVPNRTALVSSAYTRGILLTDAWPPRVNSDFSE</sequence>
<evidence type="ECO:0000259" key="3">
    <source>
        <dbReference type="Pfam" id="PF08448"/>
    </source>
</evidence>
<dbReference type="Gene3D" id="3.30.450.20">
    <property type="entry name" value="PAS domain"/>
    <property type="match status" value="1"/>
</dbReference>
<evidence type="ECO:0000256" key="1">
    <source>
        <dbReference type="SAM" id="MobiDB-lite"/>
    </source>
</evidence>
<dbReference type="CDD" id="cd00130">
    <property type="entry name" value="PAS"/>
    <property type="match status" value="1"/>
</dbReference>
<dbReference type="Gene3D" id="1.10.10.10">
    <property type="entry name" value="Winged helix-like DNA-binding domain superfamily/Winged helix DNA-binding domain"/>
    <property type="match status" value="1"/>
</dbReference>
<proteinExistence type="predicted"/>
<feature type="domain" description="HTH luxR-type" evidence="2">
    <location>
        <begin position="161"/>
        <end position="209"/>
    </location>
</feature>
<feature type="region of interest" description="Disordered" evidence="1">
    <location>
        <begin position="115"/>
        <end position="143"/>
    </location>
</feature>
<name>A0ABX0DP10_9ACTN</name>
<evidence type="ECO:0000313" key="4">
    <source>
        <dbReference type="EMBL" id="NGO43252.1"/>
    </source>
</evidence>
<feature type="domain" description="PAS fold-4" evidence="3">
    <location>
        <begin position="6"/>
        <end position="109"/>
    </location>
</feature>
<dbReference type="InterPro" id="IPR000792">
    <property type="entry name" value="Tscrpt_reg_LuxR_C"/>
</dbReference>
<dbReference type="SUPFAM" id="SSF55785">
    <property type="entry name" value="PYP-like sensor domain (PAS domain)"/>
    <property type="match status" value="1"/>
</dbReference>
<dbReference type="EMBL" id="JAAKZX010000035">
    <property type="protein sequence ID" value="NGO43252.1"/>
    <property type="molecule type" value="Genomic_DNA"/>
</dbReference>
<reference evidence="4 5" key="1">
    <citation type="submission" date="2020-02" db="EMBL/GenBank/DDBJ databases">
        <title>Whole-genome analyses of novel actinobacteria.</title>
        <authorList>
            <person name="Sahin N."/>
            <person name="Tokatli A."/>
        </authorList>
    </citation>
    <scope>NUCLEOTIDE SEQUENCE [LARGE SCALE GENOMIC DNA]</scope>
    <source>
        <strain evidence="4 5">YC419</strain>
    </source>
</reference>
<dbReference type="InterPro" id="IPR000014">
    <property type="entry name" value="PAS"/>
</dbReference>
<feature type="compositionally biased region" description="Acidic residues" evidence="1">
    <location>
        <begin position="115"/>
        <end position="130"/>
    </location>
</feature>
<gene>
    <name evidence="4" type="ORF">G6048_14130</name>
</gene>
<dbReference type="SUPFAM" id="SSF46894">
    <property type="entry name" value="C-terminal effector domain of the bipartite response regulators"/>
    <property type="match status" value="1"/>
</dbReference>
<dbReference type="Pfam" id="PF00196">
    <property type="entry name" value="GerE"/>
    <property type="match status" value="1"/>
</dbReference>
<dbReference type="InterPro" id="IPR016032">
    <property type="entry name" value="Sig_transdc_resp-reg_C-effctor"/>
</dbReference>
<evidence type="ECO:0000259" key="2">
    <source>
        <dbReference type="Pfam" id="PF00196"/>
    </source>
</evidence>
<accession>A0ABX0DP10</accession>
<dbReference type="Pfam" id="PF08448">
    <property type="entry name" value="PAS_4"/>
    <property type="match status" value="1"/>
</dbReference>
<comment type="caution">
    <text evidence="4">The sequence shown here is derived from an EMBL/GenBank/DDBJ whole genome shotgun (WGS) entry which is preliminary data.</text>
</comment>
<keyword evidence="5" id="KW-1185">Reference proteome</keyword>